<feature type="region of interest" description="Disordered" evidence="1">
    <location>
        <begin position="1"/>
        <end position="44"/>
    </location>
</feature>
<feature type="compositionally biased region" description="Basic and acidic residues" evidence="1">
    <location>
        <begin position="70"/>
        <end position="88"/>
    </location>
</feature>
<gene>
    <name evidence="2" type="ORF">SDC9_205887</name>
</gene>
<feature type="region of interest" description="Disordered" evidence="1">
    <location>
        <begin position="70"/>
        <end position="91"/>
    </location>
</feature>
<dbReference type="EMBL" id="VSSQ01130595">
    <property type="protein sequence ID" value="MPN58186.1"/>
    <property type="molecule type" value="Genomic_DNA"/>
</dbReference>
<accession>A0A645J414</accession>
<organism evidence="2">
    <name type="scientific">bioreactor metagenome</name>
    <dbReference type="NCBI Taxonomy" id="1076179"/>
    <lineage>
        <taxon>unclassified sequences</taxon>
        <taxon>metagenomes</taxon>
        <taxon>ecological metagenomes</taxon>
    </lineage>
</organism>
<proteinExistence type="predicted"/>
<name>A0A645J414_9ZZZZ</name>
<dbReference type="AlphaFoldDB" id="A0A645J414"/>
<comment type="caution">
    <text evidence="2">The sequence shown here is derived from an EMBL/GenBank/DDBJ whole genome shotgun (WGS) entry which is preliminary data.</text>
</comment>
<reference evidence="2" key="1">
    <citation type="submission" date="2019-08" db="EMBL/GenBank/DDBJ databases">
        <authorList>
            <person name="Kucharzyk K."/>
            <person name="Murdoch R.W."/>
            <person name="Higgins S."/>
            <person name="Loffler F."/>
        </authorList>
    </citation>
    <scope>NUCLEOTIDE SEQUENCE</scope>
</reference>
<evidence type="ECO:0000313" key="2">
    <source>
        <dbReference type="EMBL" id="MPN58186.1"/>
    </source>
</evidence>
<feature type="compositionally biased region" description="Basic and acidic residues" evidence="1">
    <location>
        <begin position="17"/>
        <end position="31"/>
    </location>
</feature>
<evidence type="ECO:0000256" key="1">
    <source>
        <dbReference type="SAM" id="MobiDB-lite"/>
    </source>
</evidence>
<protein>
    <submittedName>
        <fullName evidence="2">Uncharacterized protein</fullName>
    </submittedName>
</protein>
<sequence length="102" mass="10794">MRPGDGGAGTEEQGGIDGRDAPRPHRCEVRSLRPATGPAAGKFRPQRKAVVLHHAAEVGDREDAHVEQCTEEGGKEHHFGGDEPHHAVAEGTVLPIRIGPTA</sequence>